<dbReference type="FunFam" id="3.30.830.10:FF:000031">
    <property type="entry name" value="Putative zinc metalloprotease"/>
    <property type="match status" value="1"/>
</dbReference>
<evidence type="ECO:0000313" key="5">
    <source>
        <dbReference type="Proteomes" id="UP001176517"/>
    </source>
</evidence>
<accession>A0AAN6GTS7</accession>
<organism evidence="4 5">
    <name type="scientific">Tilletia horrida</name>
    <dbReference type="NCBI Taxonomy" id="155126"/>
    <lineage>
        <taxon>Eukaryota</taxon>
        <taxon>Fungi</taxon>
        <taxon>Dikarya</taxon>
        <taxon>Basidiomycota</taxon>
        <taxon>Ustilaginomycotina</taxon>
        <taxon>Exobasidiomycetes</taxon>
        <taxon>Tilletiales</taxon>
        <taxon>Tilletiaceae</taxon>
        <taxon>Tilletia</taxon>
    </lineage>
</organism>
<gene>
    <name evidence="4" type="ORF">OC846_001572</name>
</gene>
<dbReference type="SUPFAM" id="SSF63411">
    <property type="entry name" value="LuxS/MPP-like metallohydrolase"/>
    <property type="match status" value="4"/>
</dbReference>
<feature type="region of interest" description="Disordered" evidence="1">
    <location>
        <begin position="1055"/>
        <end position="1099"/>
    </location>
</feature>
<comment type="caution">
    <text evidence="4">The sequence shown here is derived from an EMBL/GenBank/DDBJ whole genome shotgun (WGS) entry which is preliminary data.</text>
</comment>
<dbReference type="Proteomes" id="UP001176517">
    <property type="component" value="Unassembled WGS sequence"/>
</dbReference>
<feature type="region of interest" description="Disordered" evidence="1">
    <location>
        <begin position="276"/>
        <end position="295"/>
    </location>
</feature>
<dbReference type="AlphaFoldDB" id="A0AAN6GTS7"/>
<evidence type="ECO:0000259" key="3">
    <source>
        <dbReference type="Pfam" id="PF05193"/>
    </source>
</evidence>
<dbReference type="EMBL" id="JAPDMZ010000024">
    <property type="protein sequence ID" value="KAK0555701.1"/>
    <property type="molecule type" value="Genomic_DNA"/>
</dbReference>
<feature type="compositionally biased region" description="Acidic residues" evidence="1">
    <location>
        <begin position="1062"/>
        <end position="1091"/>
    </location>
</feature>
<dbReference type="InterPro" id="IPR011765">
    <property type="entry name" value="Pept_M16_N"/>
</dbReference>
<dbReference type="FunFam" id="3.30.830.10:FF:000015">
    <property type="entry name" value="Putative zinc metalloprotease"/>
    <property type="match status" value="1"/>
</dbReference>
<evidence type="ECO:0000259" key="2">
    <source>
        <dbReference type="Pfam" id="PF00675"/>
    </source>
</evidence>
<evidence type="ECO:0008006" key="6">
    <source>
        <dbReference type="Google" id="ProtNLM"/>
    </source>
</evidence>
<dbReference type="Gene3D" id="3.30.830.10">
    <property type="entry name" value="Metalloenzyme, LuxS/M16 peptidase-like"/>
    <property type="match status" value="4"/>
</dbReference>
<dbReference type="Pfam" id="PF05193">
    <property type="entry name" value="Peptidase_M16_C"/>
    <property type="match status" value="1"/>
</dbReference>
<proteinExistence type="predicted"/>
<name>A0AAN6GTS7_9BASI</name>
<dbReference type="FunFam" id="3.30.830.10:FF:000036">
    <property type="entry name" value="Putative zinc metalloprotease"/>
    <property type="match status" value="1"/>
</dbReference>
<feature type="domain" description="Peptidase M16 C-terminal" evidence="3">
    <location>
        <begin position="201"/>
        <end position="415"/>
    </location>
</feature>
<evidence type="ECO:0000313" key="4">
    <source>
        <dbReference type="EMBL" id="KAK0555701.1"/>
    </source>
</evidence>
<reference evidence="4" key="1">
    <citation type="journal article" date="2023" name="PhytoFront">
        <title>Draft Genome Resources of Seven Strains of Tilletia horrida, Causal Agent of Kernel Smut of Rice.</title>
        <authorList>
            <person name="Khanal S."/>
            <person name="Antony Babu S."/>
            <person name="Zhou X.G."/>
        </authorList>
    </citation>
    <scope>NUCLEOTIDE SEQUENCE</scope>
    <source>
        <strain evidence="4">TX6</strain>
    </source>
</reference>
<dbReference type="PANTHER" id="PTHR43016">
    <property type="entry name" value="PRESEQUENCE PROTEASE"/>
    <property type="match status" value="1"/>
</dbReference>
<dbReference type="GO" id="GO:0046872">
    <property type="term" value="F:metal ion binding"/>
    <property type="evidence" value="ECO:0007669"/>
    <property type="project" value="InterPro"/>
</dbReference>
<dbReference type="PANTHER" id="PTHR43016:SF16">
    <property type="entry name" value="METALLOPROTEASE, PUTATIVE (AFU_ORTHOLOGUE AFUA_4G07610)-RELATED"/>
    <property type="match status" value="1"/>
</dbReference>
<dbReference type="InterPro" id="IPR007863">
    <property type="entry name" value="Peptidase_M16_C"/>
</dbReference>
<dbReference type="InterPro" id="IPR011249">
    <property type="entry name" value="Metalloenz_LuxS/M16"/>
</dbReference>
<protein>
    <recommendedName>
        <fullName evidence="6">Mitochondrial presequence protease</fullName>
    </recommendedName>
</protein>
<sequence>MSEAIESHGDFKLVNRFPHPYAPNFTLEKWISVKTGLTLYWADFDSPLLNLYITLATEIFNDSGVPHTLEHLIFLGSEQYPYKGVLDSLANRAFAQGTNAWTANDHTAYTLTTAGSDGFLRMLPIYLDHIFFPTLTDSGFVTEVYHIAPNGTDSGVVYSEMQGRENSAGDLIELATQRLLYPPSSAYRSETGGLMSALRVLTPQTIRDYHKSHYASHNAAVVICGPLDRATLLKTLDSVDKSLVAHGQTHGSAGPPGWKRPFLETTSAVAPVIDGSHKPSHANAQEGEVDLGAHKRDPLRRKAEVAFPEKDESMGELQIVWMGPALGEWLEYDALDTLSTYLTDSAVSLLSKAFIERDDPLCTNIYFGSNDRAGKVTTFAYLSSVPTQALDDLDVKLVEVLQKHVDEGIDMDRMKTVLDRDRLQLLNDLESRPADTLADLLQRDFLYGNKDASDLHPAADDLTRLETLRSWTGQQWAELLKKYLVSNPRLVVIGKPSAALAKQLKTDTKARVEQRKRELGPDGLKKLGDKLEAAQRENDKEIPPEMLSNFKIPASDSIRWIPVGTGRNDPARASSSAQQSIADELDSQVQAHLDADGAPLPFFSQFDQISSHFVRITASFSTANLPAHLRPLLVLYLGTFFTLPVTRVDENGKKVDLSYEDAVKLLDQDVLSYDIGLGEKTGFSEHVEVVMKAELGKYDRAVGWLRDLLWNSTFAVERLKIHATKTLQSLPEQKRDGSSVSWALARDQLYDREQSSNLGIDLFSLMENVPKFVERMNTDSDQLVKDLEAVRAAILAPENLRVSVAGDILALPRPKTVWVKNFCDPSWTPKPPVPVRWSKDVLSPAGKTPSRSGLITSLSTIESSYAVFTAKYIDRYDHPSLPALTAALAVLNAMESYLWRYIRGAGLAYGANIRPDLRAGHLHFTLYRSPDSAKAFLAAKDVIDKLASGAMTIDDTTLESAKSSVYLSVAQGAGSVGAAAGQSFLDETMIGVPKGRSRRLLEQLDSVTVADVQQVLKQYVVPLFDPSTSICSIVSAPQQAKAIRDSLTAVGYQIEDRTISAADDEDAEGEGESGDSEDDSDDSSEGDEMSWEEGSQRSH</sequence>
<feature type="domain" description="Peptidase M16 N-terminal" evidence="2">
    <location>
        <begin position="61"/>
        <end position="142"/>
    </location>
</feature>
<evidence type="ECO:0000256" key="1">
    <source>
        <dbReference type="SAM" id="MobiDB-lite"/>
    </source>
</evidence>
<dbReference type="Pfam" id="PF00675">
    <property type="entry name" value="Peptidase_M16"/>
    <property type="match status" value="1"/>
</dbReference>
<keyword evidence="5" id="KW-1185">Reference proteome</keyword>